<dbReference type="OrthoDB" id="926208at2"/>
<accession>A0A238W932</accession>
<dbReference type="RefSeq" id="WP_089370123.1">
    <property type="nucleotide sequence ID" value="NZ_BMEP01000002.1"/>
</dbReference>
<name>A0A238W932_9FLAO</name>
<dbReference type="InterPro" id="IPR011990">
    <property type="entry name" value="TPR-like_helical_dom_sf"/>
</dbReference>
<organism evidence="1 2">
    <name type="scientific">Dokdonia pacifica</name>
    <dbReference type="NCBI Taxonomy" id="1627892"/>
    <lineage>
        <taxon>Bacteria</taxon>
        <taxon>Pseudomonadati</taxon>
        <taxon>Bacteroidota</taxon>
        <taxon>Flavobacteriia</taxon>
        <taxon>Flavobacteriales</taxon>
        <taxon>Flavobacteriaceae</taxon>
        <taxon>Dokdonia</taxon>
    </lineage>
</organism>
<proteinExistence type="predicted"/>
<evidence type="ECO:0000313" key="1">
    <source>
        <dbReference type="EMBL" id="SNR42901.1"/>
    </source>
</evidence>
<dbReference type="EMBL" id="FZNY01000001">
    <property type="protein sequence ID" value="SNR42901.1"/>
    <property type="molecule type" value="Genomic_DNA"/>
</dbReference>
<dbReference type="InterPro" id="IPR019734">
    <property type="entry name" value="TPR_rpt"/>
</dbReference>
<reference evidence="1 2" key="1">
    <citation type="submission" date="2017-06" db="EMBL/GenBank/DDBJ databases">
        <authorList>
            <person name="Kim H.J."/>
            <person name="Triplett B.A."/>
        </authorList>
    </citation>
    <scope>NUCLEOTIDE SEQUENCE [LARGE SCALE GENOMIC DNA]</scope>
    <source>
        <strain evidence="1 2">DSM 25597</strain>
    </source>
</reference>
<dbReference type="Pfam" id="PF13181">
    <property type="entry name" value="TPR_8"/>
    <property type="match status" value="2"/>
</dbReference>
<gene>
    <name evidence="1" type="ORF">SAMN06265376_101808</name>
</gene>
<dbReference type="Proteomes" id="UP000198379">
    <property type="component" value="Unassembled WGS sequence"/>
</dbReference>
<sequence>MKNIVIVLILFLTQSISAQGLEIKREVRQLIQPRSMYLNGGLNASVGGTSRTYIKVDLPPNTVAWYYSFSTSKQQSESKNLNLTSQLSSLLQTSKEAIPNRLSNIYVPKGSCAIDVYVCDSKNINLFQRKVDNNGGSFYSISEGNVKNTLQGAIRVDDVTNGSWYLGIKNPNRWTGANITIEVAAIIESRPDIVGTVLTALLTNKREPAPPKSEAQRKAESYGTLGWGYYEKNNIDKAMEYCDKSLSVYELGWVKANKGLILLISGESDKAIETYIQAIELVKNQWKANAVFSEMIRDLKKVKKKRPDILETAEIIQMIRSQRKN</sequence>
<evidence type="ECO:0000313" key="2">
    <source>
        <dbReference type="Proteomes" id="UP000198379"/>
    </source>
</evidence>
<protein>
    <submittedName>
        <fullName evidence="1">Tetratricopeptide repeat-containing protein</fullName>
    </submittedName>
</protein>
<dbReference type="SMART" id="SM00028">
    <property type="entry name" value="TPR"/>
    <property type="match status" value="2"/>
</dbReference>
<dbReference type="AlphaFoldDB" id="A0A238W932"/>
<keyword evidence="2" id="KW-1185">Reference proteome</keyword>
<dbReference type="SUPFAM" id="SSF48452">
    <property type="entry name" value="TPR-like"/>
    <property type="match status" value="1"/>
</dbReference>
<dbReference type="Gene3D" id="1.25.40.10">
    <property type="entry name" value="Tetratricopeptide repeat domain"/>
    <property type="match status" value="1"/>
</dbReference>